<comment type="caution">
    <text evidence="3">The sequence shown here is derived from an EMBL/GenBank/DDBJ whole genome shotgun (WGS) entry which is preliminary data.</text>
</comment>
<dbReference type="PANTHER" id="PTHR43355">
    <property type="entry name" value="FLAVIN REDUCTASE (NADPH)"/>
    <property type="match status" value="1"/>
</dbReference>
<dbReference type="InterPro" id="IPR051606">
    <property type="entry name" value="Polyketide_Oxido-like"/>
</dbReference>
<gene>
    <name evidence="3" type="ORF">F5X68DRAFT_49937</name>
</gene>
<name>A0A9P8V3Q9_9PEZI</name>
<dbReference type="GO" id="GO:0042602">
    <property type="term" value="F:riboflavin reductase (NADPH) activity"/>
    <property type="evidence" value="ECO:0007669"/>
    <property type="project" value="TreeGrafter"/>
</dbReference>
<proteinExistence type="inferred from homology"/>
<dbReference type="InterPro" id="IPR036291">
    <property type="entry name" value="NAD(P)-bd_dom_sf"/>
</dbReference>
<dbReference type="PROSITE" id="PS51257">
    <property type="entry name" value="PROKAR_LIPOPROTEIN"/>
    <property type="match status" value="1"/>
</dbReference>
<reference evidence="3" key="1">
    <citation type="journal article" date="2021" name="Nat. Commun.">
        <title>Genetic determinants of endophytism in the Arabidopsis root mycobiome.</title>
        <authorList>
            <person name="Mesny F."/>
            <person name="Miyauchi S."/>
            <person name="Thiergart T."/>
            <person name="Pickel B."/>
            <person name="Atanasova L."/>
            <person name="Karlsson M."/>
            <person name="Huettel B."/>
            <person name="Barry K.W."/>
            <person name="Haridas S."/>
            <person name="Chen C."/>
            <person name="Bauer D."/>
            <person name="Andreopoulos W."/>
            <person name="Pangilinan J."/>
            <person name="LaButti K."/>
            <person name="Riley R."/>
            <person name="Lipzen A."/>
            <person name="Clum A."/>
            <person name="Drula E."/>
            <person name="Henrissat B."/>
            <person name="Kohler A."/>
            <person name="Grigoriev I.V."/>
            <person name="Martin F.M."/>
            <person name="Hacquard S."/>
        </authorList>
    </citation>
    <scope>NUCLEOTIDE SEQUENCE</scope>
    <source>
        <strain evidence="3">MPI-SDFR-AT-0117</strain>
    </source>
</reference>
<dbReference type="InterPro" id="IPR016040">
    <property type="entry name" value="NAD(P)-bd_dom"/>
</dbReference>
<dbReference type="PANTHER" id="PTHR43355:SF2">
    <property type="entry name" value="FLAVIN REDUCTASE (NADPH)"/>
    <property type="match status" value="1"/>
</dbReference>
<evidence type="ECO:0000313" key="3">
    <source>
        <dbReference type="EMBL" id="KAH6670332.1"/>
    </source>
</evidence>
<feature type="domain" description="NAD(P)-binding" evidence="2">
    <location>
        <begin position="11"/>
        <end position="230"/>
    </location>
</feature>
<dbReference type="OrthoDB" id="63935at2759"/>
<sequence>MSNTKTIAFIGASGGCGIAALRKALEHSESTTCIALCRNPSKLTEALAPSSYPSLIIKQGNAHSVEDIKSILTNPSDPTRLVDAICFTIGSPMNFSKLSTEDPHVCERGISTLLQALSELRAADSIGRPRICAVSTTGITDKRDVPLLMWPFYHYVLGVPHQDKAAMEAKLRAAGEEVTVVRPSLLTDGEETGTGTVIRAGVDDVESEERESEAVGYTISRKDVGAWMWENVLRQGRYGGKAVSITY</sequence>
<dbReference type="GO" id="GO:0004074">
    <property type="term" value="F:biliverdin reductase [NAD(P)H] activity"/>
    <property type="evidence" value="ECO:0007669"/>
    <property type="project" value="TreeGrafter"/>
</dbReference>
<dbReference type="SUPFAM" id="SSF51735">
    <property type="entry name" value="NAD(P)-binding Rossmann-fold domains"/>
    <property type="match status" value="1"/>
</dbReference>
<dbReference type="Pfam" id="PF13460">
    <property type="entry name" value="NAD_binding_10"/>
    <property type="match status" value="1"/>
</dbReference>
<evidence type="ECO:0000256" key="1">
    <source>
        <dbReference type="ARBA" id="ARBA00038376"/>
    </source>
</evidence>
<comment type="similarity">
    <text evidence="1">Belongs to the avfA family.</text>
</comment>
<dbReference type="Gene3D" id="3.40.50.720">
    <property type="entry name" value="NAD(P)-binding Rossmann-like Domain"/>
    <property type="match status" value="1"/>
</dbReference>
<evidence type="ECO:0000313" key="4">
    <source>
        <dbReference type="Proteomes" id="UP000770015"/>
    </source>
</evidence>
<evidence type="ECO:0000259" key="2">
    <source>
        <dbReference type="Pfam" id="PF13460"/>
    </source>
</evidence>
<accession>A0A9P8V3Q9</accession>
<keyword evidence="4" id="KW-1185">Reference proteome</keyword>
<dbReference type="Proteomes" id="UP000770015">
    <property type="component" value="Unassembled WGS sequence"/>
</dbReference>
<dbReference type="AlphaFoldDB" id="A0A9P8V3Q9"/>
<organism evidence="3 4">
    <name type="scientific">Plectosphaerella plurivora</name>
    <dbReference type="NCBI Taxonomy" id="936078"/>
    <lineage>
        <taxon>Eukaryota</taxon>
        <taxon>Fungi</taxon>
        <taxon>Dikarya</taxon>
        <taxon>Ascomycota</taxon>
        <taxon>Pezizomycotina</taxon>
        <taxon>Sordariomycetes</taxon>
        <taxon>Hypocreomycetidae</taxon>
        <taxon>Glomerellales</taxon>
        <taxon>Plectosphaerellaceae</taxon>
        <taxon>Plectosphaerella</taxon>
    </lineage>
</organism>
<dbReference type="EMBL" id="JAGSXJ010000030">
    <property type="protein sequence ID" value="KAH6670332.1"/>
    <property type="molecule type" value="Genomic_DNA"/>
</dbReference>
<protein>
    <recommendedName>
        <fullName evidence="2">NAD(P)-binding domain-containing protein</fullName>
    </recommendedName>
</protein>